<sequence>MFEHNELILEMVELGQEVNPACPFVSCITDEWGQLLVTAVSSKHISPLYTSEQLALHLLARNYSCKPNQPLTLYSTAEITPAGVEALIHMNLYAGIQITRHVYGASREDVSRLWSPCSSITCTDMYEAFRGERPVIEFIGGVEKDACDAMFEEAGILFRDGTGPVLSSDLEEFCSIEDWMLESCYEDVCE</sequence>
<organism evidence="1 2">
    <name type="scientific">Parendozoicomonas callyspongiae</name>
    <dbReference type="NCBI Taxonomy" id="2942213"/>
    <lineage>
        <taxon>Bacteria</taxon>
        <taxon>Pseudomonadati</taxon>
        <taxon>Pseudomonadota</taxon>
        <taxon>Gammaproteobacteria</taxon>
        <taxon>Oceanospirillales</taxon>
        <taxon>Endozoicomonadaceae</taxon>
        <taxon>Parendozoicomonas</taxon>
    </lineage>
</organism>
<protein>
    <submittedName>
        <fullName evidence="1">Uncharacterized protein</fullName>
    </submittedName>
</protein>
<comment type="caution">
    <text evidence="1">The sequence shown here is derived from an EMBL/GenBank/DDBJ whole genome shotgun (WGS) entry which is preliminary data.</text>
</comment>
<accession>A0ABT0PC28</accession>
<name>A0ABT0PC28_9GAMM</name>
<evidence type="ECO:0000313" key="1">
    <source>
        <dbReference type="EMBL" id="MCL6268935.1"/>
    </source>
</evidence>
<dbReference type="RefSeq" id="WP_249697766.1">
    <property type="nucleotide sequence ID" value="NZ_JAMFLX010000003.1"/>
</dbReference>
<dbReference type="Proteomes" id="UP001203338">
    <property type="component" value="Unassembled WGS sequence"/>
</dbReference>
<gene>
    <name evidence="1" type="ORF">M3P05_03080</name>
</gene>
<keyword evidence="2" id="KW-1185">Reference proteome</keyword>
<proteinExistence type="predicted"/>
<reference evidence="1 2" key="1">
    <citation type="submission" date="2022-05" db="EMBL/GenBank/DDBJ databases">
        <authorList>
            <person name="Park J.-S."/>
        </authorList>
    </citation>
    <scope>NUCLEOTIDE SEQUENCE [LARGE SCALE GENOMIC DNA]</scope>
    <source>
        <strain evidence="1 2">2012CJ34-2</strain>
    </source>
</reference>
<dbReference type="Gene3D" id="3.40.140.10">
    <property type="entry name" value="Cytidine Deaminase, domain 2"/>
    <property type="match status" value="1"/>
</dbReference>
<dbReference type="EMBL" id="JAMFLX010000003">
    <property type="protein sequence ID" value="MCL6268935.1"/>
    <property type="molecule type" value="Genomic_DNA"/>
</dbReference>
<evidence type="ECO:0000313" key="2">
    <source>
        <dbReference type="Proteomes" id="UP001203338"/>
    </source>
</evidence>